<sequence>MVRFGDGSLVDIKGQGTVVFTSTGGEHRALTGVYYIPRLKNNILSVGQLDKNSATVEIKNGVLCV</sequence>
<accession>A0A0A9FG69</accession>
<protein>
    <recommendedName>
        <fullName evidence="1">Retrovirus-related Pol polyprotein from transposon TNT 1-94-like beta-barrel domain-containing protein</fullName>
    </recommendedName>
</protein>
<dbReference type="EMBL" id="GBRH01190633">
    <property type="protein sequence ID" value="JAE07263.1"/>
    <property type="molecule type" value="Transcribed_RNA"/>
</dbReference>
<organism evidence="2">
    <name type="scientific">Arundo donax</name>
    <name type="common">Giant reed</name>
    <name type="synonym">Donax arundinaceus</name>
    <dbReference type="NCBI Taxonomy" id="35708"/>
    <lineage>
        <taxon>Eukaryota</taxon>
        <taxon>Viridiplantae</taxon>
        <taxon>Streptophyta</taxon>
        <taxon>Embryophyta</taxon>
        <taxon>Tracheophyta</taxon>
        <taxon>Spermatophyta</taxon>
        <taxon>Magnoliopsida</taxon>
        <taxon>Liliopsida</taxon>
        <taxon>Poales</taxon>
        <taxon>Poaceae</taxon>
        <taxon>PACMAD clade</taxon>
        <taxon>Arundinoideae</taxon>
        <taxon>Arundineae</taxon>
        <taxon>Arundo</taxon>
    </lineage>
</organism>
<feature type="domain" description="Retrovirus-related Pol polyprotein from transposon TNT 1-94-like beta-barrel" evidence="1">
    <location>
        <begin position="2"/>
        <end position="52"/>
    </location>
</feature>
<evidence type="ECO:0000313" key="2">
    <source>
        <dbReference type="EMBL" id="JAE07263.1"/>
    </source>
</evidence>
<name>A0A0A9FG69_ARUDO</name>
<evidence type="ECO:0000259" key="1">
    <source>
        <dbReference type="Pfam" id="PF22936"/>
    </source>
</evidence>
<dbReference type="InterPro" id="IPR054722">
    <property type="entry name" value="PolX-like_BBD"/>
</dbReference>
<reference evidence="2" key="1">
    <citation type="submission" date="2014-09" db="EMBL/GenBank/DDBJ databases">
        <authorList>
            <person name="Magalhaes I.L.F."/>
            <person name="Oliveira U."/>
            <person name="Santos F.R."/>
            <person name="Vidigal T.H.D.A."/>
            <person name="Brescovit A.D."/>
            <person name="Santos A.J."/>
        </authorList>
    </citation>
    <scope>NUCLEOTIDE SEQUENCE</scope>
    <source>
        <tissue evidence="2">Shoot tissue taken approximately 20 cm above the soil surface</tissue>
    </source>
</reference>
<dbReference type="AlphaFoldDB" id="A0A0A9FG69"/>
<proteinExistence type="predicted"/>
<reference evidence="2" key="2">
    <citation type="journal article" date="2015" name="Data Brief">
        <title>Shoot transcriptome of the giant reed, Arundo donax.</title>
        <authorList>
            <person name="Barrero R.A."/>
            <person name="Guerrero F.D."/>
            <person name="Moolhuijzen P."/>
            <person name="Goolsby J.A."/>
            <person name="Tidwell J."/>
            <person name="Bellgard S.E."/>
            <person name="Bellgard M.I."/>
        </authorList>
    </citation>
    <scope>NUCLEOTIDE SEQUENCE</scope>
    <source>
        <tissue evidence="2">Shoot tissue taken approximately 20 cm above the soil surface</tissue>
    </source>
</reference>
<dbReference type="Pfam" id="PF22936">
    <property type="entry name" value="Pol_BBD"/>
    <property type="match status" value="1"/>
</dbReference>